<organism evidence="1 2">
    <name type="scientific">Haloplanus vescus</name>
    <dbReference type="NCBI Taxonomy" id="555874"/>
    <lineage>
        <taxon>Archaea</taxon>
        <taxon>Methanobacteriati</taxon>
        <taxon>Methanobacteriota</taxon>
        <taxon>Stenosarchaea group</taxon>
        <taxon>Halobacteria</taxon>
        <taxon>Halobacteriales</taxon>
        <taxon>Haloferacaceae</taxon>
        <taxon>Haloplanus</taxon>
    </lineage>
</organism>
<dbReference type="EMBL" id="FNQT01000001">
    <property type="protein sequence ID" value="SDZ89363.1"/>
    <property type="molecule type" value="Genomic_DNA"/>
</dbReference>
<evidence type="ECO:0000313" key="2">
    <source>
        <dbReference type="Proteomes" id="UP000236755"/>
    </source>
</evidence>
<dbReference type="RefSeq" id="WP_092632509.1">
    <property type="nucleotide sequence ID" value="NZ_FNQT01000001.1"/>
</dbReference>
<protein>
    <submittedName>
        <fullName evidence="1">Predicted thiol-disulfide oxidoreductase YuxK, DCC family</fullName>
    </submittedName>
</protein>
<dbReference type="Proteomes" id="UP000236755">
    <property type="component" value="Unassembled WGS sequence"/>
</dbReference>
<reference evidence="1 2" key="1">
    <citation type="submission" date="2016-10" db="EMBL/GenBank/DDBJ databases">
        <authorList>
            <person name="de Groot N.N."/>
        </authorList>
    </citation>
    <scope>NUCLEOTIDE SEQUENCE [LARGE SCALE GENOMIC DNA]</scope>
    <source>
        <strain evidence="1 2">CGMCC 1.8712</strain>
    </source>
</reference>
<name>A0A1H3WQF8_9EURY</name>
<dbReference type="AlphaFoldDB" id="A0A1H3WQF8"/>
<dbReference type="InterPro" id="IPR007263">
    <property type="entry name" value="DCC1-like"/>
</dbReference>
<accession>A0A1H3WQF8</accession>
<dbReference type="OrthoDB" id="195634at2157"/>
<dbReference type="GO" id="GO:0015035">
    <property type="term" value="F:protein-disulfide reductase activity"/>
    <property type="evidence" value="ECO:0007669"/>
    <property type="project" value="InterPro"/>
</dbReference>
<sequence length="126" mass="14433">MEPTLVFDDDCGFCTWWADQLERRTDLRLVGFSELTPTLRERLPDEYEDCAHLVTDDDVYSCGAAAEQAFLRTDIGSDARPVVTFLRAFEDYERLREEAYRWVADRRGTFGQIVSKTPPARDGSGD</sequence>
<gene>
    <name evidence="1" type="ORF">SAMN04488065_1057</name>
</gene>
<proteinExistence type="predicted"/>
<dbReference type="Pfam" id="PF04134">
    <property type="entry name" value="DCC1-like"/>
    <property type="match status" value="1"/>
</dbReference>
<dbReference type="STRING" id="555874.SAMN04488065_1057"/>
<keyword evidence="2" id="KW-1185">Reference proteome</keyword>
<evidence type="ECO:0000313" key="1">
    <source>
        <dbReference type="EMBL" id="SDZ89363.1"/>
    </source>
</evidence>